<dbReference type="InterPro" id="IPR007822">
    <property type="entry name" value="LANC-like"/>
</dbReference>
<sequence>MAALTERALQFPFQALVRSALDEHGGPGWVMVEDEFWCRVEPPGHTKRIQGWKAHVSATPLSAPEVLHRAAMALAELGCSFKFPARAVSVEELTGGRYDRAQCGKVITAYPRDDEHFRQVVEALDQITAGLPGPAILSDRPYRRGGLVHYRYGAFTGVPTLTNDGVWEARLADPSGAPVPDVRKPWFCPPEWAVTPLPEPPAVAGPGRPVLLNDRYVVREVIRHSSRGGVYRAFDRDRDEMVVIKQARAHVASGLTGSDARAVLRREADALRTLSGLTPELIEVFDQEEHTFLVESLLPGITLAEWVRQQVNEVPDGSGLTFERTKELAARLTGLLAEVHRRGLVYRDFNPNNIMVTPDDRLLLIDPELAAPTGRPASRGYTPGFAPPECVSAGPADPAPGPEADCFSLGATLFYLVTGAIPAFAADSAPPRPDAERLALTLEIAEARRPAARWFAPAIRGLCAARSGDRWTLGRLTDFLAEASPPRGQIAAPQVPYDRLIDDGLAHILAAMGEDGADRLWPSGPFGASTEPTNVQHGAAGVLGLLVQACDALSRTELASAADRVARWLQRRRRMIPHVLPGLYFGQSGMAWALGEAGRLLGDEELTDLAAEVALSLPVRWPNPDVFHGAAGAGMTQLHLWYATGRDVFLDRADDCAGGLLAAAAHTEDGVFWPVPDAFDSALAGISHFGFAHGVAGVGTFLLDMALAGDREDCLEAASAAGETLIRAAEHGPWGARWRTDRADPPGQGLLYALCSGSSGVGTFLLRLWQATGHPDALDLAREAAAAVYRTRWSAGPAACHGLAGNGQFLLDMADAVGDEPYRDWADQLGACLYARHARLDGLMLLPDESGTQICVDYQVGMSGALSFLLRLRHGGPRPWLVASAARVGSGR</sequence>
<dbReference type="SMART" id="SM00220">
    <property type="entry name" value="S_TKc"/>
    <property type="match status" value="1"/>
</dbReference>
<dbReference type="Pfam" id="PF05147">
    <property type="entry name" value="LANC_like"/>
    <property type="match status" value="1"/>
</dbReference>
<dbReference type="Proteomes" id="UP000640052">
    <property type="component" value="Unassembled WGS sequence"/>
</dbReference>
<dbReference type="Pfam" id="PF25816">
    <property type="entry name" value="RamC_N"/>
    <property type="match status" value="1"/>
</dbReference>
<dbReference type="EMBL" id="BOOA01000023">
    <property type="protein sequence ID" value="GIH24895.1"/>
    <property type="molecule type" value="Genomic_DNA"/>
</dbReference>
<dbReference type="GO" id="GO:0031179">
    <property type="term" value="P:peptide modification"/>
    <property type="evidence" value="ECO:0007669"/>
    <property type="project" value="InterPro"/>
</dbReference>
<dbReference type="SMART" id="SM01260">
    <property type="entry name" value="LANC_like"/>
    <property type="match status" value="1"/>
</dbReference>
<dbReference type="Gene3D" id="3.30.200.20">
    <property type="entry name" value="Phosphorylase Kinase, domain 1"/>
    <property type="match status" value="1"/>
</dbReference>
<proteinExistence type="predicted"/>
<dbReference type="RefSeq" id="WP_204041636.1">
    <property type="nucleotide sequence ID" value="NZ_BOOA01000023.1"/>
</dbReference>
<feature type="binding site" evidence="1">
    <location>
        <position position="800"/>
    </location>
    <ligand>
        <name>Zn(2+)</name>
        <dbReference type="ChEBI" id="CHEBI:29105"/>
    </ligand>
</feature>
<dbReference type="SUPFAM" id="SSF158745">
    <property type="entry name" value="LanC-like"/>
    <property type="match status" value="1"/>
</dbReference>
<name>A0A919QE44_9ACTN</name>
<dbReference type="AlphaFoldDB" id="A0A919QE44"/>
<dbReference type="InterPro" id="IPR011009">
    <property type="entry name" value="Kinase-like_dom_sf"/>
</dbReference>
<feature type="domain" description="Protein kinase" evidence="2">
    <location>
        <begin position="216"/>
        <end position="480"/>
    </location>
</feature>
<organism evidence="3 4">
    <name type="scientific">Acrocarpospora phusangensis</name>
    <dbReference type="NCBI Taxonomy" id="1070424"/>
    <lineage>
        <taxon>Bacteria</taxon>
        <taxon>Bacillati</taxon>
        <taxon>Actinomycetota</taxon>
        <taxon>Actinomycetes</taxon>
        <taxon>Streptosporangiales</taxon>
        <taxon>Streptosporangiaceae</taxon>
        <taxon>Acrocarpospora</taxon>
    </lineage>
</organism>
<feature type="binding site" evidence="1">
    <location>
        <position position="755"/>
    </location>
    <ligand>
        <name>Zn(2+)</name>
        <dbReference type="ChEBI" id="CHEBI:29105"/>
    </ligand>
</feature>
<dbReference type="PANTHER" id="PTHR44167">
    <property type="entry name" value="OVARIAN-SPECIFIC SERINE/THREONINE-PROTEIN KINASE LOK-RELATED"/>
    <property type="match status" value="1"/>
</dbReference>
<keyword evidence="1" id="KW-0479">Metal-binding</keyword>
<dbReference type="NCBIfam" id="NF038150">
    <property type="entry name" value="lanthi_synth_IV"/>
    <property type="match status" value="1"/>
</dbReference>
<keyword evidence="1" id="KW-0862">Zinc</keyword>
<dbReference type="Gene3D" id="1.10.510.10">
    <property type="entry name" value="Transferase(Phosphotransferase) domain 1"/>
    <property type="match status" value="1"/>
</dbReference>
<keyword evidence="4" id="KW-1185">Reference proteome</keyword>
<evidence type="ECO:0000259" key="2">
    <source>
        <dbReference type="PROSITE" id="PS50011"/>
    </source>
</evidence>
<comment type="caution">
    <text evidence="3">The sequence shown here is derived from an EMBL/GenBank/DDBJ whole genome shotgun (WGS) entry which is preliminary data.</text>
</comment>
<dbReference type="PROSITE" id="PS50011">
    <property type="entry name" value="PROTEIN_KINASE_DOM"/>
    <property type="match status" value="1"/>
</dbReference>
<reference evidence="3" key="1">
    <citation type="submission" date="2021-01" db="EMBL/GenBank/DDBJ databases">
        <title>Whole genome shotgun sequence of Acrocarpospora phusangensis NBRC 108782.</title>
        <authorList>
            <person name="Komaki H."/>
            <person name="Tamura T."/>
        </authorList>
    </citation>
    <scope>NUCLEOTIDE SEQUENCE</scope>
    <source>
        <strain evidence="3">NBRC 108782</strain>
    </source>
</reference>
<gene>
    <name evidence="3" type="ORF">Aph01nite_32050</name>
</gene>
<dbReference type="PANTHER" id="PTHR44167:SF24">
    <property type="entry name" value="SERINE_THREONINE-PROTEIN KINASE CHK2"/>
    <property type="match status" value="1"/>
</dbReference>
<dbReference type="Pfam" id="PF00069">
    <property type="entry name" value="Pkinase"/>
    <property type="match status" value="1"/>
</dbReference>
<feature type="binding site" evidence="1">
    <location>
        <position position="801"/>
    </location>
    <ligand>
        <name>Zn(2+)</name>
        <dbReference type="ChEBI" id="CHEBI:29105"/>
    </ligand>
</feature>
<evidence type="ECO:0000313" key="3">
    <source>
        <dbReference type="EMBL" id="GIH24895.1"/>
    </source>
</evidence>
<dbReference type="CDD" id="cd04791">
    <property type="entry name" value="LanC_SerThrkinase"/>
    <property type="match status" value="1"/>
</dbReference>
<dbReference type="InterPro" id="IPR058053">
    <property type="entry name" value="RamC_C"/>
</dbReference>
<dbReference type="GO" id="GO:0046872">
    <property type="term" value="F:metal ion binding"/>
    <property type="evidence" value="ECO:0007669"/>
    <property type="project" value="UniProtKB-KW"/>
</dbReference>
<dbReference type="PRINTS" id="PR01950">
    <property type="entry name" value="LANCSUPER"/>
</dbReference>
<protein>
    <recommendedName>
        <fullName evidence="2">Protein kinase domain-containing protein</fullName>
    </recommendedName>
</protein>
<dbReference type="InterPro" id="IPR057929">
    <property type="entry name" value="RamC_N"/>
</dbReference>
<dbReference type="GO" id="GO:0004674">
    <property type="term" value="F:protein serine/threonine kinase activity"/>
    <property type="evidence" value="ECO:0007669"/>
    <property type="project" value="TreeGrafter"/>
</dbReference>
<evidence type="ECO:0000313" key="4">
    <source>
        <dbReference type="Proteomes" id="UP000640052"/>
    </source>
</evidence>
<accession>A0A919QE44</accession>
<dbReference type="SUPFAM" id="SSF56112">
    <property type="entry name" value="Protein kinase-like (PK-like)"/>
    <property type="match status" value="1"/>
</dbReference>
<dbReference type="Gene3D" id="1.50.10.20">
    <property type="match status" value="1"/>
</dbReference>
<dbReference type="GO" id="GO:0005524">
    <property type="term" value="F:ATP binding"/>
    <property type="evidence" value="ECO:0007669"/>
    <property type="project" value="InterPro"/>
</dbReference>
<evidence type="ECO:0000256" key="1">
    <source>
        <dbReference type="PIRSR" id="PIRSR607822-1"/>
    </source>
</evidence>
<dbReference type="InterPro" id="IPR000719">
    <property type="entry name" value="Prot_kinase_dom"/>
</dbReference>